<protein>
    <recommendedName>
        <fullName evidence="2">GTP cyclohydrolase FolE2</fullName>
        <ecNumber evidence="2">3.5.4.16</ecNumber>
    </recommendedName>
</protein>
<sequence length="276" mass="30845">MMEDVQSHAPQVALNIDRVGVRDLHLPLLVRDRSRGSQQTVARVDLGVDLPSSFKGTHMSRFVEALEAWNDEISYQSVRRLLLTIKERLGARRAFACFSFPYFISKKAPVSGSPATVAYACRLTGELDDSGQSFVLEADVPVMTVCPCSKAISKEGAHSQRALVRMRLRMRAFSWLEDFIDIAEASASSAVYTLLKREDEKFVTENAFAHPAFVEDVVRNVAQRLLEHGQVEQFSVEVESMESIHNHNAFARIERDLSAVRRPYATTEQSDGPAAT</sequence>
<dbReference type="InterPro" id="IPR003801">
    <property type="entry name" value="GTP_cyclohydrolase_FolE2/MptA"/>
</dbReference>
<dbReference type="AlphaFoldDB" id="A0A1G7PJS6"/>
<reference evidence="4" key="1">
    <citation type="submission" date="2016-10" db="EMBL/GenBank/DDBJ databases">
        <authorList>
            <person name="Varghese N."/>
            <person name="Submissions S."/>
        </authorList>
    </citation>
    <scope>NUCLEOTIDE SEQUENCE [LARGE SCALE GENOMIC DNA]</scope>
    <source>
        <strain evidence="4">KHC7</strain>
    </source>
</reference>
<dbReference type="STRING" id="571438.SAMN05192586_11645"/>
<name>A0A1G7PJS6_9BACT</name>
<dbReference type="NCBIfam" id="NF010200">
    <property type="entry name" value="PRK13674.1-1"/>
    <property type="match status" value="1"/>
</dbReference>
<dbReference type="Proteomes" id="UP000199355">
    <property type="component" value="Unassembled WGS sequence"/>
</dbReference>
<dbReference type="Pfam" id="PF02649">
    <property type="entry name" value="GCHY-1"/>
    <property type="match status" value="1"/>
</dbReference>
<accession>A0A1G7PJS6</accession>
<dbReference type="EC" id="3.5.4.16" evidence="2"/>
<dbReference type="HAMAP" id="MF_01527_B">
    <property type="entry name" value="GTP_cyclohydrol_B"/>
    <property type="match status" value="1"/>
</dbReference>
<proteinExistence type="inferred from homology"/>
<dbReference type="GO" id="GO:0003934">
    <property type="term" value="F:GTP cyclohydrolase I activity"/>
    <property type="evidence" value="ECO:0007669"/>
    <property type="project" value="UniProtKB-UniRule"/>
</dbReference>
<dbReference type="EMBL" id="FNBX01000016">
    <property type="protein sequence ID" value="SDF86507.1"/>
    <property type="molecule type" value="Genomic_DNA"/>
</dbReference>
<keyword evidence="1 2" id="KW-0378">Hydrolase</keyword>
<organism evidence="3 4">
    <name type="scientific">Desulfovibrio legallii</name>
    <dbReference type="NCBI Taxonomy" id="571438"/>
    <lineage>
        <taxon>Bacteria</taxon>
        <taxon>Pseudomonadati</taxon>
        <taxon>Thermodesulfobacteriota</taxon>
        <taxon>Desulfovibrionia</taxon>
        <taxon>Desulfovibrionales</taxon>
        <taxon>Desulfovibrionaceae</taxon>
        <taxon>Desulfovibrio</taxon>
    </lineage>
</organism>
<keyword evidence="4" id="KW-1185">Reference proteome</keyword>
<evidence type="ECO:0000256" key="2">
    <source>
        <dbReference type="HAMAP-Rule" id="MF_01527"/>
    </source>
</evidence>
<evidence type="ECO:0000313" key="3">
    <source>
        <dbReference type="EMBL" id="SDF86507.1"/>
    </source>
</evidence>
<comment type="function">
    <text evidence="2">Converts GTP to 7,8-dihydroneopterin triphosphate.</text>
</comment>
<dbReference type="GO" id="GO:0046654">
    <property type="term" value="P:tetrahydrofolate biosynthetic process"/>
    <property type="evidence" value="ECO:0007669"/>
    <property type="project" value="UniProtKB-UniRule"/>
</dbReference>
<feature type="site" description="May be catalytically important" evidence="2">
    <location>
        <position position="146"/>
    </location>
</feature>
<dbReference type="PANTHER" id="PTHR36445">
    <property type="entry name" value="GTP CYCLOHYDROLASE MPTA"/>
    <property type="match status" value="1"/>
</dbReference>
<dbReference type="UniPathway" id="UPA00848">
    <property type="reaction ID" value="UER00151"/>
</dbReference>
<dbReference type="Gene3D" id="3.10.270.10">
    <property type="entry name" value="Urate Oxidase"/>
    <property type="match status" value="1"/>
</dbReference>
<evidence type="ECO:0000256" key="1">
    <source>
        <dbReference type="ARBA" id="ARBA00022801"/>
    </source>
</evidence>
<comment type="catalytic activity">
    <reaction evidence="2">
        <text>GTP + H2O = 7,8-dihydroneopterin 3'-triphosphate + formate + H(+)</text>
        <dbReference type="Rhea" id="RHEA:17473"/>
        <dbReference type="ChEBI" id="CHEBI:15377"/>
        <dbReference type="ChEBI" id="CHEBI:15378"/>
        <dbReference type="ChEBI" id="CHEBI:15740"/>
        <dbReference type="ChEBI" id="CHEBI:37565"/>
        <dbReference type="ChEBI" id="CHEBI:58462"/>
        <dbReference type="EC" id="3.5.4.16"/>
    </reaction>
</comment>
<gene>
    <name evidence="2" type="primary">folE2</name>
    <name evidence="3" type="ORF">SAMN05192586_11645</name>
</gene>
<dbReference type="InterPro" id="IPR022838">
    <property type="entry name" value="GTP_cyclohydrolase_FolE2"/>
</dbReference>
<dbReference type="PANTHER" id="PTHR36445:SF1">
    <property type="entry name" value="GTP CYCLOHYDROLASE MPTA"/>
    <property type="match status" value="1"/>
</dbReference>
<comment type="pathway">
    <text evidence="2">Cofactor biosynthesis; 7,8-dihydroneopterin triphosphate biosynthesis; 7,8-dihydroneopterin triphosphate from GTP: step 1/1.</text>
</comment>
<evidence type="ECO:0000313" key="4">
    <source>
        <dbReference type="Proteomes" id="UP000199355"/>
    </source>
</evidence>
<comment type="similarity">
    <text evidence="2">Belongs to the GTP cyclohydrolase IV family.</text>
</comment>